<dbReference type="Pfam" id="PF03466">
    <property type="entry name" value="LysR_substrate"/>
    <property type="match status" value="1"/>
</dbReference>
<dbReference type="PROSITE" id="PS50931">
    <property type="entry name" value="HTH_LYSR"/>
    <property type="match status" value="1"/>
</dbReference>
<evidence type="ECO:0000256" key="4">
    <source>
        <dbReference type="ARBA" id="ARBA00023163"/>
    </source>
</evidence>
<evidence type="ECO:0000256" key="3">
    <source>
        <dbReference type="ARBA" id="ARBA00023125"/>
    </source>
</evidence>
<keyword evidence="4" id="KW-0804">Transcription</keyword>
<dbReference type="EMBL" id="JBHFNR010000061">
    <property type="protein sequence ID" value="MFB2893123.1"/>
    <property type="molecule type" value="Genomic_DNA"/>
</dbReference>
<sequence length="318" mass="35739">MDRIECMKSFVRTVETGSFSSVARELETTQPTISKQIAALEEYLDVQLLIRSTRSLRLTDEGTHFYEHCKRVLEAVAEAEASVGQRQKPSGLLRVNCPVSFGQFQIVPRLKAFLDRYPDIKVDLIVTDQFVDLVEEGVDLAIRVGNLQDSSLIAHRIGTTRRVTIGSTSYFEKAGKPQTPEDLIHHNCIVYTRLSTGNEWHFQGLHGLVKVKVSGNFQANNSTAVREAVLSGLGIAVSPIWLFGDMVHQGAIEVVLKDYQPTPLPIHAVYRRGRFVPAKVRSFIDFLADEFRLNPWVSDYGQSLPLQVEEALWWVSKG</sequence>
<evidence type="ECO:0000256" key="2">
    <source>
        <dbReference type="ARBA" id="ARBA00023015"/>
    </source>
</evidence>
<dbReference type="PANTHER" id="PTHR30537:SF80">
    <property type="entry name" value="TRANSCRIPTIONAL REGULATOR"/>
    <property type="match status" value="1"/>
</dbReference>
<dbReference type="Gene3D" id="3.40.190.290">
    <property type="match status" value="1"/>
</dbReference>
<dbReference type="InterPro" id="IPR058163">
    <property type="entry name" value="LysR-type_TF_proteobact-type"/>
</dbReference>
<dbReference type="SUPFAM" id="SSF46785">
    <property type="entry name" value="Winged helix' DNA-binding domain"/>
    <property type="match status" value="1"/>
</dbReference>
<evidence type="ECO:0000313" key="6">
    <source>
        <dbReference type="EMBL" id="MFB2893123.1"/>
    </source>
</evidence>
<dbReference type="Proteomes" id="UP001576784">
    <property type="component" value="Unassembled WGS sequence"/>
</dbReference>
<dbReference type="InterPro" id="IPR000847">
    <property type="entry name" value="LysR_HTH_N"/>
</dbReference>
<keyword evidence="3" id="KW-0238">DNA-binding</keyword>
<protein>
    <submittedName>
        <fullName evidence="6">LysR family transcriptional regulator</fullName>
    </submittedName>
</protein>
<dbReference type="InterPro" id="IPR036390">
    <property type="entry name" value="WH_DNA-bd_sf"/>
</dbReference>
<proteinExistence type="inferred from homology"/>
<evidence type="ECO:0000313" key="7">
    <source>
        <dbReference type="Proteomes" id="UP001576784"/>
    </source>
</evidence>
<organism evidence="6 7">
    <name type="scientific">Floridaenema flaviceps BLCC-F50</name>
    <dbReference type="NCBI Taxonomy" id="3153642"/>
    <lineage>
        <taxon>Bacteria</taxon>
        <taxon>Bacillati</taxon>
        <taxon>Cyanobacteriota</taxon>
        <taxon>Cyanophyceae</taxon>
        <taxon>Oscillatoriophycideae</taxon>
        <taxon>Aerosakkonematales</taxon>
        <taxon>Aerosakkonemataceae</taxon>
        <taxon>Floridanema</taxon>
        <taxon>Floridanema flaviceps</taxon>
    </lineage>
</organism>
<keyword evidence="2" id="KW-0805">Transcription regulation</keyword>
<evidence type="ECO:0000259" key="5">
    <source>
        <dbReference type="PROSITE" id="PS50931"/>
    </source>
</evidence>
<dbReference type="PANTHER" id="PTHR30537">
    <property type="entry name" value="HTH-TYPE TRANSCRIPTIONAL REGULATOR"/>
    <property type="match status" value="1"/>
</dbReference>
<keyword evidence="7" id="KW-1185">Reference proteome</keyword>
<dbReference type="Pfam" id="PF00126">
    <property type="entry name" value="HTH_1"/>
    <property type="match status" value="1"/>
</dbReference>
<comment type="similarity">
    <text evidence="1">Belongs to the LysR transcriptional regulatory family.</text>
</comment>
<dbReference type="SUPFAM" id="SSF53850">
    <property type="entry name" value="Periplasmic binding protein-like II"/>
    <property type="match status" value="1"/>
</dbReference>
<dbReference type="CDD" id="cd08422">
    <property type="entry name" value="PBP2_CrgA_like"/>
    <property type="match status" value="1"/>
</dbReference>
<accession>A0ABV4XN26</accession>
<reference evidence="6 7" key="1">
    <citation type="submission" date="2024-09" db="EMBL/GenBank/DDBJ databases">
        <title>Floridaenema gen nov. (Aerosakkonemataceae, Aerosakkonematales ord. nov., Cyanobacteria) from benthic tropical and subtropical fresh waters, with the description of four new species.</title>
        <authorList>
            <person name="Moretto J.A."/>
            <person name="Berthold D.E."/>
            <person name="Lefler F.W."/>
            <person name="Huang I.-S."/>
            <person name="Laughinghouse H. IV."/>
        </authorList>
    </citation>
    <scope>NUCLEOTIDE SEQUENCE [LARGE SCALE GENOMIC DNA]</scope>
    <source>
        <strain evidence="6 7">BLCC-F50</strain>
    </source>
</reference>
<dbReference type="InterPro" id="IPR005119">
    <property type="entry name" value="LysR_subst-bd"/>
</dbReference>
<dbReference type="Gene3D" id="1.10.10.10">
    <property type="entry name" value="Winged helix-like DNA-binding domain superfamily/Winged helix DNA-binding domain"/>
    <property type="match status" value="1"/>
</dbReference>
<comment type="caution">
    <text evidence="6">The sequence shown here is derived from an EMBL/GenBank/DDBJ whole genome shotgun (WGS) entry which is preliminary data.</text>
</comment>
<dbReference type="RefSeq" id="WP_413262788.1">
    <property type="nucleotide sequence ID" value="NZ_JBHFNR010000061.1"/>
</dbReference>
<name>A0ABV4XN26_9CYAN</name>
<feature type="domain" description="HTH lysR-type" evidence="5">
    <location>
        <begin position="1"/>
        <end position="59"/>
    </location>
</feature>
<dbReference type="InterPro" id="IPR036388">
    <property type="entry name" value="WH-like_DNA-bd_sf"/>
</dbReference>
<dbReference type="PRINTS" id="PR00039">
    <property type="entry name" value="HTHLYSR"/>
</dbReference>
<evidence type="ECO:0000256" key="1">
    <source>
        <dbReference type="ARBA" id="ARBA00009437"/>
    </source>
</evidence>
<gene>
    <name evidence="6" type="ORF">ACE1CI_09440</name>
</gene>